<dbReference type="InterPro" id="IPR013783">
    <property type="entry name" value="Ig-like_fold"/>
</dbReference>
<protein>
    <submittedName>
        <fullName evidence="2">PKD domain-containing protein</fullName>
    </submittedName>
</protein>
<dbReference type="InterPro" id="IPR035986">
    <property type="entry name" value="PKD_dom_sf"/>
</dbReference>
<accession>A0ABD6DM44</accession>
<reference evidence="2 3" key="1">
    <citation type="journal article" date="2019" name="Int. J. Syst. Evol. Microbiol.">
        <title>The Global Catalogue of Microorganisms (GCM) 10K type strain sequencing project: providing services to taxonomists for standard genome sequencing and annotation.</title>
        <authorList>
            <consortium name="The Broad Institute Genomics Platform"/>
            <consortium name="The Broad Institute Genome Sequencing Center for Infectious Disease"/>
            <person name="Wu L."/>
            <person name="Ma J."/>
        </authorList>
    </citation>
    <scope>NUCLEOTIDE SEQUENCE [LARGE SCALE GENOMIC DNA]</scope>
    <source>
        <strain evidence="2 3">CGMCC 1.10390</strain>
    </source>
</reference>
<evidence type="ECO:0000259" key="1">
    <source>
        <dbReference type="PROSITE" id="PS50093"/>
    </source>
</evidence>
<dbReference type="AlphaFoldDB" id="A0ABD6DM44"/>
<dbReference type="RefSeq" id="WP_256398058.1">
    <property type="nucleotide sequence ID" value="NZ_JANHJR010000001.1"/>
</dbReference>
<dbReference type="InterPro" id="IPR022409">
    <property type="entry name" value="PKD/Chitinase_dom"/>
</dbReference>
<evidence type="ECO:0000313" key="2">
    <source>
        <dbReference type="EMBL" id="MFD1646422.1"/>
    </source>
</evidence>
<organism evidence="2 3">
    <name type="scientific">Haloarchaeobius litoreus</name>
    <dbReference type="NCBI Taxonomy" id="755306"/>
    <lineage>
        <taxon>Archaea</taxon>
        <taxon>Methanobacteriati</taxon>
        <taxon>Methanobacteriota</taxon>
        <taxon>Stenosarchaea group</taxon>
        <taxon>Halobacteria</taxon>
        <taxon>Halobacteriales</taxon>
        <taxon>Halorubellaceae</taxon>
        <taxon>Haloarchaeobius</taxon>
    </lineage>
</organism>
<dbReference type="PROSITE" id="PS51318">
    <property type="entry name" value="TAT"/>
    <property type="match status" value="1"/>
</dbReference>
<dbReference type="InterPro" id="IPR006311">
    <property type="entry name" value="TAT_signal"/>
</dbReference>
<dbReference type="Proteomes" id="UP001597034">
    <property type="component" value="Unassembled WGS sequence"/>
</dbReference>
<dbReference type="CDD" id="cd00146">
    <property type="entry name" value="PKD"/>
    <property type="match status" value="1"/>
</dbReference>
<proteinExistence type="predicted"/>
<gene>
    <name evidence="2" type="ORF">ACFSBL_12095</name>
</gene>
<feature type="domain" description="PKD" evidence="1">
    <location>
        <begin position="156"/>
        <end position="237"/>
    </location>
</feature>
<dbReference type="SUPFAM" id="SSF49299">
    <property type="entry name" value="PKD domain"/>
    <property type="match status" value="2"/>
</dbReference>
<sequence length="241" mass="25683">MSPSHSRRHVLRTAASALTTGGLASAALTGTGAADEGASPRNDTDEPPIAVHGAEAVPSGWDDRYRTIVGREVRFALARMTTMVVRPGGPRVDKCTWSIDGTVSLSGPAVTRTWTTTGTHEIGLTVAYSDGSVARRSLRVDVAEPNEAPLAVPDVYPARWFDDGVAVTAGEIVTYDATGSEDDDGQVVTATWDFDGYVVDGMVVEHEFRRTGPKTVTLSVTDDDGATAETELFVYVERPDR</sequence>
<comment type="caution">
    <text evidence="2">The sequence shown here is derived from an EMBL/GenBank/DDBJ whole genome shotgun (WGS) entry which is preliminary data.</text>
</comment>
<dbReference type="Pfam" id="PF18911">
    <property type="entry name" value="PKD_4"/>
    <property type="match status" value="1"/>
</dbReference>
<dbReference type="InterPro" id="IPR000601">
    <property type="entry name" value="PKD_dom"/>
</dbReference>
<dbReference type="PROSITE" id="PS50093">
    <property type="entry name" value="PKD"/>
    <property type="match status" value="1"/>
</dbReference>
<evidence type="ECO:0000313" key="3">
    <source>
        <dbReference type="Proteomes" id="UP001597034"/>
    </source>
</evidence>
<dbReference type="SMART" id="SM00089">
    <property type="entry name" value="PKD"/>
    <property type="match status" value="2"/>
</dbReference>
<dbReference type="EMBL" id="JBHUDO010000002">
    <property type="protein sequence ID" value="MFD1646422.1"/>
    <property type="molecule type" value="Genomic_DNA"/>
</dbReference>
<name>A0ABD6DM44_9EURY</name>
<keyword evidence="3" id="KW-1185">Reference proteome</keyword>
<dbReference type="Gene3D" id="2.60.40.10">
    <property type="entry name" value="Immunoglobulins"/>
    <property type="match status" value="1"/>
</dbReference>